<dbReference type="OrthoDB" id="6434603at2"/>
<dbReference type="PATRIC" id="fig|361041.3.peg.3259"/>
<accession>A0A0F5L2M7</accession>
<name>A0A0F5L2M7_9HYPH</name>
<organism evidence="2 3">
    <name type="scientific">Devosia soli</name>
    <dbReference type="NCBI Taxonomy" id="361041"/>
    <lineage>
        <taxon>Bacteria</taxon>
        <taxon>Pseudomonadati</taxon>
        <taxon>Pseudomonadota</taxon>
        <taxon>Alphaproteobacteria</taxon>
        <taxon>Hyphomicrobiales</taxon>
        <taxon>Devosiaceae</taxon>
        <taxon>Devosia</taxon>
    </lineage>
</organism>
<dbReference type="STRING" id="361041.VW35_19210"/>
<keyword evidence="3" id="KW-1185">Reference proteome</keyword>
<comment type="caution">
    <text evidence="2">The sequence shown here is derived from an EMBL/GenBank/DDBJ whole genome shotgun (WGS) entry which is preliminary data.</text>
</comment>
<dbReference type="AlphaFoldDB" id="A0A0F5L2M7"/>
<dbReference type="InterPro" id="IPR036291">
    <property type="entry name" value="NAD(P)-bd_dom_sf"/>
</dbReference>
<sequence>MSFIIHGATGAQGAPLFDRLKAAGKSVKAASRNAENSDHTVTADAASADSLTSAYNKAEGVFVHLPQAPEDLRLSYANNIVAAIRAAQPARVVISTSGAVVDAPDSPLQSPADSAITTLINGVKDSGVSNSVVAPRLYLENLLLPMVSAPVTAEGVLRYPVRSDYAVSWSTHADVAKVAERLLMDHTLTGVVGIGHLPGLLGADLAAGFSKHFGRDVRFEALTPEAFGDLIEPFFGPAFAGVVGFYKAHWQAPANTIEPKTSAQTLLGIEPDNVQTWLAHALGS</sequence>
<dbReference type="InterPro" id="IPR051604">
    <property type="entry name" value="Ergot_Alk_Oxidoreductase"/>
</dbReference>
<dbReference type="SUPFAM" id="SSF51735">
    <property type="entry name" value="NAD(P)-binding Rossmann-fold domains"/>
    <property type="match status" value="1"/>
</dbReference>
<dbReference type="Proteomes" id="UP000033514">
    <property type="component" value="Unassembled WGS sequence"/>
</dbReference>
<dbReference type="RefSeq" id="WP_046144704.1">
    <property type="nucleotide sequence ID" value="NZ_LAJG01000048.1"/>
</dbReference>
<evidence type="ECO:0000259" key="1">
    <source>
        <dbReference type="Pfam" id="PF05368"/>
    </source>
</evidence>
<dbReference type="PANTHER" id="PTHR43162">
    <property type="match status" value="1"/>
</dbReference>
<dbReference type="EMBL" id="LAJG01000048">
    <property type="protein sequence ID" value="KKB75887.1"/>
    <property type="molecule type" value="Genomic_DNA"/>
</dbReference>
<dbReference type="Gene3D" id="3.40.50.720">
    <property type="entry name" value="NAD(P)-binding Rossmann-like Domain"/>
    <property type="match status" value="1"/>
</dbReference>
<proteinExistence type="predicted"/>
<dbReference type="PANTHER" id="PTHR43162:SF1">
    <property type="entry name" value="PRESTALK A DIFFERENTIATION PROTEIN A"/>
    <property type="match status" value="1"/>
</dbReference>
<dbReference type="Pfam" id="PF05368">
    <property type="entry name" value="NmrA"/>
    <property type="match status" value="1"/>
</dbReference>
<gene>
    <name evidence="2" type="ORF">VW35_19210</name>
</gene>
<feature type="domain" description="NmrA-like" evidence="1">
    <location>
        <begin position="5"/>
        <end position="231"/>
    </location>
</feature>
<evidence type="ECO:0000313" key="3">
    <source>
        <dbReference type="Proteomes" id="UP000033514"/>
    </source>
</evidence>
<dbReference type="InterPro" id="IPR008030">
    <property type="entry name" value="NmrA-like"/>
</dbReference>
<evidence type="ECO:0000313" key="2">
    <source>
        <dbReference type="EMBL" id="KKB75887.1"/>
    </source>
</evidence>
<reference evidence="2 3" key="1">
    <citation type="submission" date="2015-03" db="EMBL/GenBank/DDBJ databases">
        <authorList>
            <person name="Hassan Y.I."/>
            <person name="Lepp D."/>
            <person name="Zhou T."/>
        </authorList>
    </citation>
    <scope>NUCLEOTIDE SEQUENCE [LARGE SCALE GENOMIC DNA]</scope>
    <source>
        <strain evidence="2 3">GH2-10</strain>
    </source>
</reference>
<protein>
    <submittedName>
        <fullName evidence="2">Hydroxylase</fullName>
    </submittedName>
</protein>